<organism evidence="1 2">
    <name type="scientific">Canavalia gladiata</name>
    <name type="common">Sword bean</name>
    <name type="synonym">Dolichos gladiatus</name>
    <dbReference type="NCBI Taxonomy" id="3824"/>
    <lineage>
        <taxon>Eukaryota</taxon>
        <taxon>Viridiplantae</taxon>
        <taxon>Streptophyta</taxon>
        <taxon>Embryophyta</taxon>
        <taxon>Tracheophyta</taxon>
        <taxon>Spermatophyta</taxon>
        <taxon>Magnoliopsida</taxon>
        <taxon>eudicotyledons</taxon>
        <taxon>Gunneridae</taxon>
        <taxon>Pentapetalae</taxon>
        <taxon>rosids</taxon>
        <taxon>fabids</taxon>
        <taxon>Fabales</taxon>
        <taxon>Fabaceae</taxon>
        <taxon>Papilionoideae</taxon>
        <taxon>50 kb inversion clade</taxon>
        <taxon>NPAAA clade</taxon>
        <taxon>indigoferoid/millettioid clade</taxon>
        <taxon>Phaseoleae</taxon>
        <taxon>Canavalia</taxon>
    </lineage>
</organism>
<keyword evidence="2" id="KW-1185">Reference proteome</keyword>
<reference evidence="1 2" key="1">
    <citation type="submission" date="2024-01" db="EMBL/GenBank/DDBJ databases">
        <title>The genomes of 5 underutilized Papilionoideae crops provide insights into root nodulation and disease resistanc.</title>
        <authorList>
            <person name="Jiang F."/>
        </authorList>
    </citation>
    <scope>NUCLEOTIDE SEQUENCE [LARGE SCALE GENOMIC DNA]</scope>
    <source>
        <strain evidence="1">LVBAO_FW01</strain>
        <tissue evidence="1">Leaves</tissue>
    </source>
</reference>
<name>A0AAN9KV13_CANGL</name>
<protein>
    <submittedName>
        <fullName evidence="1">Uncharacterized protein</fullName>
    </submittedName>
</protein>
<comment type="caution">
    <text evidence="1">The sequence shown here is derived from an EMBL/GenBank/DDBJ whole genome shotgun (WGS) entry which is preliminary data.</text>
</comment>
<dbReference type="AlphaFoldDB" id="A0AAN9KV13"/>
<proteinExistence type="predicted"/>
<dbReference type="EMBL" id="JAYMYQ010000006">
    <property type="protein sequence ID" value="KAK7324385.1"/>
    <property type="molecule type" value="Genomic_DNA"/>
</dbReference>
<evidence type="ECO:0000313" key="2">
    <source>
        <dbReference type="Proteomes" id="UP001367508"/>
    </source>
</evidence>
<evidence type="ECO:0000313" key="1">
    <source>
        <dbReference type="EMBL" id="KAK7324385.1"/>
    </source>
</evidence>
<sequence length="69" mass="7572">MTTARTIIYGVIPPPLTLETLSTIMGNNFFPNLALATLLGVLPPSSVRLLPCNFHAVTQRNILRKILQV</sequence>
<dbReference type="Proteomes" id="UP001367508">
    <property type="component" value="Unassembled WGS sequence"/>
</dbReference>
<accession>A0AAN9KV13</accession>
<gene>
    <name evidence="1" type="ORF">VNO77_27920</name>
</gene>